<dbReference type="InterPro" id="IPR033659">
    <property type="entry name" value="Ferrochelatase_N"/>
</dbReference>
<dbReference type="EC" id="4.98.1.1" evidence="7 8"/>
<keyword evidence="3 7" id="KW-0350">Heme biosynthesis</keyword>
<evidence type="ECO:0000256" key="8">
    <source>
        <dbReference type="RuleBase" id="RU000607"/>
    </source>
</evidence>
<feature type="binding site" evidence="7">
    <location>
        <position position="275"/>
    </location>
    <ligand>
        <name>Fe(2+)</name>
        <dbReference type="ChEBI" id="CHEBI:29033"/>
    </ligand>
</feature>
<dbReference type="PANTHER" id="PTHR11108:SF1">
    <property type="entry name" value="FERROCHELATASE, MITOCHONDRIAL"/>
    <property type="match status" value="1"/>
</dbReference>
<dbReference type="Proteomes" id="UP001356170">
    <property type="component" value="Unassembled WGS sequence"/>
</dbReference>
<evidence type="ECO:0000313" key="9">
    <source>
        <dbReference type="EMBL" id="MEF2155170.1"/>
    </source>
</evidence>
<comment type="catalytic activity">
    <reaction evidence="7 8">
        <text>heme b + 2 H(+) = protoporphyrin IX + Fe(2+)</text>
        <dbReference type="Rhea" id="RHEA:22584"/>
        <dbReference type="ChEBI" id="CHEBI:15378"/>
        <dbReference type="ChEBI" id="CHEBI:29033"/>
        <dbReference type="ChEBI" id="CHEBI:57306"/>
        <dbReference type="ChEBI" id="CHEBI:60344"/>
        <dbReference type="EC" id="4.98.1.1"/>
    </reaction>
</comment>
<evidence type="ECO:0000256" key="7">
    <source>
        <dbReference type="HAMAP-Rule" id="MF_00323"/>
    </source>
</evidence>
<evidence type="ECO:0000256" key="2">
    <source>
        <dbReference type="ARBA" id="ARBA00023004"/>
    </source>
</evidence>
<evidence type="ECO:0000256" key="4">
    <source>
        <dbReference type="ARBA" id="ARBA00023239"/>
    </source>
</evidence>
<gene>
    <name evidence="7 9" type="primary">hemH</name>
    <name evidence="9" type="ORF">V3390_02845</name>
</gene>
<dbReference type="EMBL" id="JAZHBO010000001">
    <property type="protein sequence ID" value="MEF2155170.1"/>
    <property type="molecule type" value="Genomic_DNA"/>
</dbReference>
<dbReference type="NCBIfam" id="TIGR00109">
    <property type="entry name" value="hemH"/>
    <property type="match status" value="1"/>
</dbReference>
<keyword evidence="7 8" id="KW-0963">Cytoplasm</keyword>
<accession>A0ABU7UX62</accession>
<evidence type="ECO:0000256" key="6">
    <source>
        <dbReference type="ARBA" id="ARBA00024536"/>
    </source>
</evidence>
<dbReference type="CDD" id="cd00419">
    <property type="entry name" value="Ferrochelatase_C"/>
    <property type="match status" value="1"/>
</dbReference>
<dbReference type="HAMAP" id="MF_00323">
    <property type="entry name" value="Ferrochelatase"/>
    <property type="match status" value="1"/>
</dbReference>
<keyword evidence="4 7" id="KW-0456">Lyase</keyword>
<dbReference type="InterPro" id="IPR001015">
    <property type="entry name" value="Ferrochelatase"/>
</dbReference>
<comment type="caution">
    <text evidence="9">The sequence shown here is derived from an EMBL/GenBank/DDBJ whole genome shotgun (WGS) entry which is preliminary data.</text>
</comment>
<keyword evidence="5 7" id="KW-0627">Porphyrin biosynthesis</keyword>
<evidence type="ECO:0000256" key="3">
    <source>
        <dbReference type="ARBA" id="ARBA00023133"/>
    </source>
</evidence>
<dbReference type="Gene3D" id="3.40.50.1400">
    <property type="match status" value="2"/>
</dbReference>
<name>A0ABU7UX62_9GAMM</name>
<feature type="binding site" evidence="7">
    <location>
        <position position="194"/>
    </location>
    <ligand>
        <name>Fe(2+)</name>
        <dbReference type="ChEBI" id="CHEBI:29033"/>
    </ligand>
</feature>
<keyword evidence="7" id="KW-0479">Metal-binding</keyword>
<sequence>MNSYIAPAAGKPHVLLVNLGTPDAPTPTAVRRYLRQFLSDERVVDLPRWKWLPILNLVILPLRSGPVSRKYREIWTAQGSPLAVETAALAARLGELRPDWEVAAAMRYGNPDMAATLRAWVAAGVKDVRVLPLYPQYSITTVASVQDVVDAVAPGANVVPPYFAHPAWLDAVADSIRRSWEQHGRGEHLLFSFHGIPQRLADAGDPYPEQNAFAAAEIARRLGLTLEDWTLTHQSRFGREPWLLPDTQSTAVQLTLEGTRTIDIVTPGFAVDCLETLEELQIGVAAKVQAAGGRARVIPCLNGAPEHAAALANWVDRHA</sequence>
<evidence type="ECO:0000256" key="1">
    <source>
        <dbReference type="ARBA" id="ARBA00007718"/>
    </source>
</evidence>
<dbReference type="PROSITE" id="PS00534">
    <property type="entry name" value="FERROCHELATASE"/>
    <property type="match status" value="1"/>
</dbReference>
<comment type="pathway">
    <text evidence="7 8">Porphyrin-containing compound metabolism; protoheme biosynthesis; protoheme from protoporphyrin-IX: step 1/1.</text>
</comment>
<dbReference type="PANTHER" id="PTHR11108">
    <property type="entry name" value="FERROCHELATASE"/>
    <property type="match status" value="1"/>
</dbReference>
<comment type="catalytic activity">
    <reaction evidence="6">
        <text>Fe-coproporphyrin III + 2 H(+) = coproporphyrin III + Fe(2+)</text>
        <dbReference type="Rhea" id="RHEA:49572"/>
        <dbReference type="ChEBI" id="CHEBI:15378"/>
        <dbReference type="ChEBI" id="CHEBI:29033"/>
        <dbReference type="ChEBI" id="CHEBI:68438"/>
        <dbReference type="ChEBI" id="CHEBI:131725"/>
        <dbReference type="EC" id="4.99.1.9"/>
    </reaction>
    <physiologicalReaction direction="right-to-left" evidence="6">
        <dbReference type="Rhea" id="RHEA:49574"/>
    </physiologicalReaction>
</comment>
<dbReference type="Pfam" id="PF00762">
    <property type="entry name" value="Ferrochelatase"/>
    <property type="match status" value="1"/>
</dbReference>
<keyword evidence="2 7" id="KW-0408">Iron</keyword>
<organism evidence="9 10">
    <name type="scientific">Aquilutibacter rugosus</name>
    <dbReference type="NCBI Taxonomy" id="3115820"/>
    <lineage>
        <taxon>Bacteria</taxon>
        <taxon>Pseudomonadati</taxon>
        <taxon>Pseudomonadota</taxon>
        <taxon>Gammaproteobacteria</taxon>
        <taxon>Lysobacterales</taxon>
        <taxon>Lysobacteraceae</taxon>
        <taxon>Aquilutibacter</taxon>
    </lineage>
</organism>
<dbReference type="InterPro" id="IPR019772">
    <property type="entry name" value="Ferrochelatase_AS"/>
</dbReference>
<comment type="subcellular location">
    <subcellularLocation>
        <location evidence="7 8">Cytoplasm</location>
    </subcellularLocation>
</comment>
<evidence type="ECO:0000256" key="5">
    <source>
        <dbReference type="ARBA" id="ARBA00023244"/>
    </source>
</evidence>
<dbReference type="CDD" id="cd03411">
    <property type="entry name" value="Ferrochelatase_N"/>
    <property type="match status" value="1"/>
</dbReference>
<keyword evidence="10" id="KW-1185">Reference proteome</keyword>
<proteinExistence type="inferred from homology"/>
<dbReference type="InterPro" id="IPR033644">
    <property type="entry name" value="Ferrochelatase_C"/>
</dbReference>
<reference evidence="9 10" key="1">
    <citation type="submission" date="2024-01" db="EMBL/GenBank/DDBJ databases">
        <title>Novel species of the genus Luteimonas isolated from rivers.</title>
        <authorList>
            <person name="Lu H."/>
        </authorList>
    </citation>
    <scope>NUCLEOTIDE SEQUENCE [LARGE SCALE GENOMIC DNA]</scope>
    <source>
        <strain evidence="9 10">FXH3W</strain>
    </source>
</reference>
<protein>
    <recommendedName>
        <fullName evidence="7 8">Ferrochelatase</fullName>
        <ecNumber evidence="7 8">4.98.1.1</ecNumber>
    </recommendedName>
    <alternativeName>
        <fullName evidence="7">Heme synthase</fullName>
    </alternativeName>
    <alternativeName>
        <fullName evidence="7">Protoheme ferro-lyase</fullName>
    </alternativeName>
</protein>
<comment type="function">
    <text evidence="7 8">Catalyzes the ferrous insertion into protoporphyrin IX.</text>
</comment>
<evidence type="ECO:0000313" key="10">
    <source>
        <dbReference type="Proteomes" id="UP001356170"/>
    </source>
</evidence>
<dbReference type="SUPFAM" id="SSF53800">
    <property type="entry name" value="Chelatase"/>
    <property type="match status" value="1"/>
</dbReference>
<comment type="similarity">
    <text evidence="1 7 8">Belongs to the ferrochelatase family.</text>
</comment>
<dbReference type="RefSeq" id="WP_331703270.1">
    <property type="nucleotide sequence ID" value="NZ_JAZHBO010000001.1"/>
</dbReference>